<evidence type="ECO:0000256" key="3">
    <source>
        <dbReference type="SAM" id="MobiDB-lite"/>
    </source>
</evidence>
<evidence type="ECO:0000256" key="1">
    <source>
        <dbReference type="ARBA" id="ARBA00010529"/>
    </source>
</evidence>
<dbReference type="GO" id="GO:0030527">
    <property type="term" value="F:structural constituent of chromatin"/>
    <property type="evidence" value="ECO:0007669"/>
    <property type="project" value="InterPro"/>
</dbReference>
<dbReference type="RefSeq" id="WP_244503500.1">
    <property type="nucleotide sequence ID" value="NZ_FOSZ01000001.1"/>
</dbReference>
<evidence type="ECO:0000313" key="4">
    <source>
        <dbReference type="EMBL" id="SFK56221.1"/>
    </source>
</evidence>
<comment type="similarity">
    <text evidence="1">Belongs to the bacterial histone-like protein family.</text>
</comment>
<dbReference type="Proteomes" id="UP000198851">
    <property type="component" value="Unassembled WGS sequence"/>
</dbReference>
<dbReference type="Gene3D" id="4.10.520.10">
    <property type="entry name" value="IHF-like DNA-binding proteins"/>
    <property type="match status" value="1"/>
</dbReference>
<organism evidence="4 5">
    <name type="scientific">Shimia haliotis</name>
    <dbReference type="NCBI Taxonomy" id="1280847"/>
    <lineage>
        <taxon>Bacteria</taxon>
        <taxon>Pseudomonadati</taxon>
        <taxon>Pseudomonadota</taxon>
        <taxon>Alphaproteobacteria</taxon>
        <taxon>Rhodobacterales</taxon>
        <taxon>Roseobacteraceae</taxon>
    </lineage>
</organism>
<feature type="region of interest" description="Disordered" evidence="3">
    <location>
        <begin position="154"/>
        <end position="173"/>
    </location>
</feature>
<dbReference type="InterPro" id="IPR000119">
    <property type="entry name" value="Hist_DNA-bd"/>
</dbReference>
<feature type="region of interest" description="Disordered" evidence="3">
    <location>
        <begin position="1"/>
        <end position="77"/>
    </location>
</feature>
<dbReference type="GO" id="GO:0003677">
    <property type="term" value="F:DNA binding"/>
    <property type="evidence" value="ECO:0007669"/>
    <property type="project" value="UniProtKB-KW"/>
</dbReference>
<dbReference type="Pfam" id="PF00216">
    <property type="entry name" value="Bac_DNA_binding"/>
    <property type="match status" value="1"/>
</dbReference>
<evidence type="ECO:0000313" key="5">
    <source>
        <dbReference type="Proteomes" id="UP000198851"/>
    </source>
</evidence>
<protein>
    <submittedName>
        <fullName evidence="4">DNA-binding protein HU-alpha</fullName>
    </submittedName>
</protein>
<proteinExistence type="inferred from homology"/>
<name>A0A1I4AJV6_9RHOB</name>
<evidence type="ECO:0000256" key="2">
    <source>
        <dbReference type="ARBA" id="ARBA00023125"/>
    </source>
</evidence>
<sequence>MAKAPSTSTRKSTATRSKTTTTTKKTTSGRSTTKASMVGKTASSGASVSAPLPKTTTRPVAGAAEKDAKPDTSVVSELPDMRKRELVDAVVDRSGIKKRYAKPAIEAALAILGEVLEEGRSLQMPPLGRVKVQRTKALADGQVIVAKLRRKHVNEAAEDDAKSDDEALAKAAE</sequence>
<feature type="compositionally biased region" description="Basic and acidic residues" evidence="3">
    <location>
        <begin position="164"/>
        <end position="173"/>
    </location>
</feature>
<dbReference type="SUPFAM" id="SSF47729">
    <property type="entry name" value="IHF-like DNA-binding proteins"/>
    <property type="match status" value="1"/>
</dbReference>
<accession>A0A1I4AJV6</accession>
<dbReference type="EMBL" id="FOSZ01000001">
    <property type="protein sequence ID" value="SFK56221.1"/>
    <property type="molecule type" value="Genomic_DNA"/>
</dbReference>
<reference evidence="5" key="1">
    <citation type="submission" date="2016-10" db="EMBL/GenBank/DDBJ databases">
        <authorList>
            <person name="Varghese N."/>
            <person name="Submissions S."/>
        </authorList>
    </citation>
    <scope>NUCLEOTIDE SEQUENCE [LARGE SCALE GENOMIC DNA]</scope>
    <source>
        <strain evidence="5">DSM 28453</strain>
    </source>
</reference>
<dbReference type="AlphaFoldDB" id="A0A1I4AJV6"/>
<feature type="compositionally biased region" description="Low complexity" evidence="3">
    <location>
        <begin position="1"/>
        <end position="36"/>
    </location>
</feature>
<dbReference type="InterPro" id="IPR010992">
    <property type="entry name" value="IHF-like_DNA-bd_dom_sf"/>
</dbReference>
<keyword evidence="2 4" id="KW-0238">DNA-binding</keyword>
<dbReference type="STRING" id="1280847.SAMN04488036_101400"/>
<keyword evidence="5" id="KW-1185">Reference proteome</keyword>
<gene>
    <name evidence="4" type="ORF">SAMN04488036_101400</name>
</gene>